<dbReference type="Gene3D" id="3.30.810.10">
    <property type="entry name" value="2-Layer Sandwich"/>
    <property type="match status" value="1"/>
</dbReference>
<dbReference type="SUPFAM" id="SSF56104">
    <property type="entry name" value="SAICAR synthase-like"/>
    <property type="match status" value="1"/>
</dbReference>
<dbReference type="PANTHER" id="PTHR23086">
    <property type="entry name" value="PHOSPHATIDYLINOSITOL-4-PHOSPHATE 5-KINASE"/>
    <property type="match status" value="1"/>
</dbReference>
<dbReference type="CTD" id="108705030"/>
<evidence type="ECO:0000259" key="3">
    <source>
        <dbReference type="PROSITE" id="PS51455"/>
    </source>
</evidence>
<keyword evidence="1" id="KW-0067">ATP-binding</keyword>
<evidence type="ECO:0000256" key="2">
    <source>
        <dbReference type="SAM" id="MobiDB-lite"/>
    </source>
</evidence>
<dbReference type="GO" id="GO:0005886">
    <property type="term" value="C:plasma membrane"/>
    <property type="evidence" value="ECO:0000318"/>
    <property type="project" value="GO_Central"/>
</dbReference>
<sequence length="560" mass="64928">MGNDDNSSIVSKSCQESSPFIMVNVGQALCHPLQAAEIQMEQSTRDEGDVMPEVCLITGIISSPRNHLISCLYKSDPVIHMARVGVDLFHLHPHSRWNIPVQRSDWSVKLFEQCRDIRKQQQGWRMGESGQSSRHRRLFWNLRQRWKLLGLFEIDKEHEFYRLTCDLKQGLKQAIQESIRNDTTIEFADEDYSAKITQGHEGFVMRTYAGPVFSYFRQSLGVSEESFMRSLSCSEFYLQFISNSKSKADFFLTNDKRFFLKTQTKREAHLMLQILRRYLQHFQLYPHSLLVKILGVYSITYAQNKKKYFIIMQSVFFPDERITSRYDIKGCKVSRWTEPEPEGSRVLQVFKDCNFEGHVICLDQQRAWLLRQMELDSRFLQQLNVIDYSLLVGFQPLHADEKKQSWSFANLIVRTKRSVNGAARPTASNTASVPGTVDGEEDSSEMDEGGTGLMGSQEMTPADQIPMKKLKAQLSTVSDTSEIIAQNRRLLPNYKNALHVVDGPEQRYFVGIIDIFTVYGLRKRLEHLWKSVRFPGQEFSTVSPLYYSRRFCHWVESHTV</sequence>
<keyword evidence="4" id="KW-1185">Reference proteome</keyword>
<dbReference type="Pfam" id="PF01504">
    <property type="entry name" value="PIP5K"/>
    <property type="match status" value="1"/>
</dbReference>
<dbReference type="CDD" id="cd17304">
    <property type="entry name" value="PIPKc_PIP5KL1"/>
    <property type="match status" value="1"/>
</dbReference>
<dbReference type="InterPro" id="IPR027484">
    <property type="entry name" value="PInositol-4-P-5-kinase_N"/>
</dbReference>
<dbReference type="PROSITE" id="PS51455">
    <property type="entry name" value="PIPK"/>
    <property type="match status" value="1"/>
</dbReference>
<feature type="domain" description="PIPK" evidence="3">
    <location>
        <begin position="144"/>
        <end position="559"/>
    </location>
</feature>
<gene>
    <name evidence="5" type="primary">LOC108705030</name>
</gene>
<dbReference type="PANTHER" id="PTHR23086:SF46">
    <property type="entry name" value="PHOSPHATIDYLINOSITOL 4-PHOSPHATE 5-KINASE-LIKE PROTEIN 1"/>
    <property type="match status" value="1"/>
</dbReference>
<dbReference type="GO" id="GO:0016308">
    <property type="term" value="F:1-phosphatidylinositol-4-phosphate 5-kinase activity"/>
    <property type="evidence" value="ECO:0000318"/>
    <property type="project" value="GO_Central"/>
</dbReference>
<dbReference type="Gene3D" id="3.30.800.10">
    <property type="entry name" value="Phosphatidylinositol Phosphate Kinase II Beta"/>
    <property type="match status" value="1"/>
</dbReference>
<dbReference type="AlphaFoldDB" id="A0A8J1LKI0"/>
<dbReference type="SMART" id="SM00330">
    <property type="entry name" value="PIPKc"/>
    <property type="match status" value="1"/>
</dbReference>
<dbReference type="InterPro" id="IPR023610">
    <property type="entry name" value="PInositol-4/5-P-5/4-kinase"/>
</dbReference>
<dbReference type="GO" id="GO:0005524">
    <property type="term" value="F:ATP binding"/>
    <property type="evidence" value="ECO:0007669"/>
    <property type="project" value="UniProtKB-UniRule"/>
</dbReference>
<dbReference type="RefSeq" id="XP_041429200.1">
    <property type="nucleotide sequence ID" value="XM_041573266.1"/>
</dbReference>
<keyword evidence="1" id="KW-0808">Transferase</keyword>
<name>A0A8J1LKI0_XENLA</name>
<dbReference type="GeneID" id="108705030"/>
<dbReference type="InterPro" id="IPR002498">
    <property type="entry name" value="PInositol-4-P-4/5-kinase_core"/>
</dbReference>
<dbReference type="OrthoDB" id="20783at2759"/>
<dbReference type="GO" id="GO:0046854">
    <property type="term" value="P:phosphatidylinositol phosphate biosynthetic process"/>
    <property type="evidence" value="ECO:0000318"/>
    <property type="project" value="GO_Central"/>
</dbReference>
<dbReference type="Proteomes" id="UP000186698">
    <property type="component" value="Chromosome 8L"/>
</dbReference>
<evidence type="ECO:0000313" key="4">
    <source>
        <dbReference type="Proteomes" id="UP000186698"/>
    </source>
</evidence>
<dbReference type="InterPro" id="IPR027483">
    <property type="entry name" value="PInositol-4-P-4/5-kinase_C_sf"/>
</dbReference>
<keyword evidence="1" id="KW-0418">Kinase</keyword>
<organism evidence="4 5">
    <name type="scientific">Xenopus laevis</name>
    <name type="common">African clawed frog</name>
    <dbReference type="NCBI Taxonomy" id="8355"/>
    <lineage>
        <taxon>Eukaryota</taxon>
        <taxon>Metazoa</taxon>
        <taxon>Chordata</taxon>
        <taxon>Craniata</taxon>
        <taxon>Vertebrata</taxon>
        <taxon>Euteleostomi</taxon>
        <taxon>Amphibia</taxon>
        <taxon>Batrachia</taxon>
        <taxon>Anura</taxon>
        <taxon>Pipoidea</taxon>
        <taxon>Pipidae</taxon>
        <taxon>Xenopodinae</taxon>
        <taxon>Xenopus</taxon>
        <taxon>Xenopus</taxon>
    </lineage>
</organism>
<protein>
    <submittedName>
        <fullName evidence="5">Phosphatidylinositol 4-phosphate 5-kinase-like protein 1 isoform X1</fullName>
    </submittedName>
</protein>
<accession>A0A8J1LKI0</accession>
<reference evidence="5" key="1">
    <citation type="submission" date="2025-08" db="UniProtKB">
        <authorList>
            <consortium name="RefSeq"/>
        </authorList>
    </citation>
    <scope>IDENTIFICATION</scope>
    <source>
        <strain evidence="5">J_2021</strain>
        <tissue evidence="5">Erythrocytes</tissue>
    </source>
</reference>
<dbReference type="KEGG" id="xla:108705030"/>
<keyword evidence="1" id="KW-0547">Nucleotide-binding</keyword>
<proteinExistence type="predicted"/>
<evidence type="ECO:0000256" key="1">
    <source>
        <dbReference type="PROSITE-ProRule" id="PRU00781"/>
    </source>
</evidence>
<feature type="region of interest" description="Disordered" evidence="2">
    <location>
        <begin position="423"/>
        <end position="451"/>
    </location>
</feature>
<feature type="compositionally biased region" description="Acidic residues" evidence="2">
    <location>
        <begin position="438"/>
        <end position="448"/>
    </location>
</feature>
<evidence type="ECO:0000313" key="5">
    <source>
        <dbReference type="RefSeq" id="XP_041429200.1"/>
    </source>
</evidence>